<sequence length="617" mass="67284">MNLNDSAWMSNNISDIGNKTLREICMLGTHDAGMGVFTSGTPFASPCNTVTQKKQISGQLQLGSRYFDIRPVVSGGNFFTGHYTEIDAGLIKSWQGANGQSIESVINDINEYTKENAELIILHLSHDLDTDVGNSKYSPFTQEQWGDLLSYMKSNISHLKSVTGDDITKLTLNDYIGDGEAAVIIVVEPSGENIKSDEFIGEGVYPATCFPVYNSYANTNDLDVMIKDQLDKMRKEKTSPEGSYFLLSWTLTQSASQITTCATGLGKSILDLAENANASLNAKLLPACNKTCFPNIVYIDAINEDTDVIDLVMKINDSLEKENKDMEVTPQEIKYPTADGTELPALVGYVKDSKPGRLIIFCHGHTENMHVFDKYIPEFTDVNTMTLAVTYRNDDKFPVLAGAEDVIYASTAILKQYPSVEKIYLYSASMGGAIAGTAIGESKHYTLPGNRRFEYWVSASGVTNLIELYAEAALFVPGTREEIEDDAGGTPIEKHQEYVRRSPALRAEDLKAAGLKHVEVIHAKYDGIVLYNQAEELVSALEKNNVDVKLTTLKCFKGEGGAGATIYSDVLLPDNVACLLSGCSISSERVAGHVITGDINNPSSSAGRGALKKILLP</sequence>
<proteinExistence type="predicted"/>
<dbReference type="SUPFAM" id="SSF51695">
    <property type="entry name" value="PLC-like phosphodiesterases"/>
    <property type="match status" value="1"/>
</dbReference>
<comment type="caution">
    <text evidence="2">The sequence shown here is derived from an EMBL/GenBank/DDBJ whole genome shotgun (WGS) entry which is preliminary data.</text>
</comment>
<dbReference type="GO" id="GO:0006629">
    <property type="term" value="P:lipid metabolic process"/>
    <property type="evidence" value="ECO:0007669"/>
    <property type="project" value="InterPro"/>
</dbReference>
<dbReference type="STRING" id="1926881.BTJ39_21290"/>
<dbReference type="Gene3D" id="3.40.50.1820">
    <property type="entry name" value="alpha/beta hydrolase"/>
    <property type="match status" value="1"/>
</dbReference>
<evidence type="ECO:0000259" key="1">
    <source>
        <dbReference type="Pfam" id="PF00326"/>
    </source>
</evidence>
<dbReference type="EMBL" id="MRUL01000024">
    <property type="protein sequence ID" value="OON36510.1"/>
    <property type="molecule type" value="Genomic_DNA"/>
</dbReference>
<dbReference type="Pfam" id="PF00326">
    <property type="entry name" value="Peptidase_S9"/>
    <property type="match status" value="1"/>
</dbReference>
<dbReference type="Gene3D" id="3.20.20.190">
    <property type="entry name" value="Phosphatidylinositol (PI) phosphodiesterase"/>
    <property type="match status" value="1"/>
</dbReference>
<dbReference type="InterPro" id="IPR001375">
    <property type="entry name" value="Peptidase_S9_cat"/>
</dbReference>
<dbReference type="AlphaFoldDB" id="A0A1S8YBU7"/>
<keyword evidence="3" id="KW-1185">Reference proteome</keyword>
<dbReference type="GO" id="GO:0008081">
    <property type="term" value="F:phosphoric diester hydrolase activity"/>
    <property type="evidence" value="ECO:0007669"/>
    <property type="project" value="InterPro"/>
</dbReference>
<protein>
    <recommendedName>
        <fullName evidence="1">Peptidase S9 prolyl oligopeptidase catalytic domain-containing protein</fullName>
    </recommendedName>
</protein>
<dbReference type="InterPro" id="IPR017946">
    <property type="entry name" value="PLC-like_Pdiesterase_TIM-brl"/>
</dbReference>
<reference evidence="2 3" key="1">
    <citation type="submission" date="2016-12" db="EMBL/GenBank/DDBJ databases">
        <title>Izhakiella australiana sp. nov. of genus Izhakiella isolated from Australian desert.</title>
        <authorList>
            <person name="Ji M."/>
        </authorList>
    </citation>
    <scope>NUCLEOTIDE SEQUENCE [LARGE SCALE GENOMIC DNA]</scope>
    <source>
        <strain evidence="2 3">D4N98</strain>
    </source>
</reference>
<dbReference type="GO" id="GO:0008236">
    <property type="term" value="F:serine-type peptidase activity"/>
    <property type="evidence" value="ECO:0007669"/>
    <property type="project" value="InterPro"/>
</dbReference>
<dbReference type="PANTHER" id="PTHR13593:SF143">
    <property type="entry name" value="PHOSPHATIDYLINOSITOL-SPECIFIC PHOSPHOLIPASE C X DOMAIN-CONTAINING PROTEIN"/>
    <property type="match status" value="1"/>
</dbReference>
<gene>
    <name evidence="2" type="ORF">BTJ39_21290</name>
</gene>
<dbReference type="PANTHER" id="PTHR13593">
    <property type="match status" value="1"/>
</dbReference>
<dbReference type="GO" id="GO:0006508">
    <property type="term" value="P:proteolysis"/>
    <property type="evidence" value="ECO:0007669"/>
    <property type="project" value="InterPro"/>
</dbReference>
<organism evidence="2 3">
    <name type="scientific">Izhakiella australiensis</name>
    <dbReference type="NCBI Taxonomy" id="1926881"/>
    <lineage>
        <taxon>Bacteria</taxon>
        <taxon>Pseudomonadati</taxon>
        <taxon>Pseudomonadota</taxon>
        <taxon>Gammaproteobacteria</taxon>
        <taxon>Enterobacterales</taxon>
        <taxon>Erwiniaceae</taxon>
        <taxon>Izhakiella</taxon>
    </lineage>
</organism>
<dbReference type="SUPFAM" id="SSF53474">
    <property type="entry name" value="alpha/beta-Hydrolases"/>
    <property type="match status" value="1"/>
</dbReference>
<evidence type="ECO:0000313" key="3">
    <source>
        <dbReference type="Proteomes" id="UP000190667"/>
    </source>
</evidence>
<feature type="domain" description="Peptidase S9 prolyl oligopeptidase catalytic" evidence="1">
    <location>
        <begin position="404"/>
        <end position="552"/>
    </location>
</feature>
<dbReference type="RefSeq" id="WP_078004737.1">
    <property type="nucleotide sequence ID" value="NZ_MRUL01000024.1"/>
</dbReference>
<evidence type="ECO:0000313" key="2">
    <source>
        <dbReference type="EMBL" id="OON36510.1"/>
    </source>
</evidence>
<dbReference type="OrthoDB" id="2079904at2"/>
<accession>A0A1S8YBU7</accession>
<dbReference type="InterPro" id="IPR051057">
    <property type="entry name" value="PI-PLC_domain"/>
</dbReference>
<name>A0A1S8YBU7_9GAMM</name>
<dbReference type="InterPro" id="IPR029058">
    <property type="entry name" value="AB_hydrolase_fold"/>
</dbReference>
<dbReference type="Proteomes" id="UP000190667">
    <property type="component" value="Unassembled WGS sequence"/>
</dbReference>